<protein>
    <recommendedName>
        <fullName evidence="2">HAT C-terminal dimerisation domain-containing protein</fullName>
    </recommendedName>
</protein>
<sequence>MHAKNSSSNKNHNKRKVNENLSIQEKRMLKYKAHLEDEKIGELSELERYLSDNQEPSYEYFDLLDWWKTNKAKYKILGKIARDVLAVPVSTVASESAFSTRGRLLDSFRSSLSPKTVQALVCTQNWIRGVFNKTAKVCYEDVLKEIEDLEEIESDFANKLNICTDNID</sequence>
<dbReference type="Proteomes" id="UP001157418">
    <property type="component" value="Unassembled WGS sequence"/>
</dbReference>
<dbReference type="GO" id="GO:0046983">
    <property type="term" value="F:protein dimerization activity"/>
    <property type="evidence" value="ECO:0007669"/>
    <property type="project" value="InterPro"/>
</dbReference>
<accession>A0AAU9MGB6</accession>
<evidence type="ECO:0000256" key="1">
    <source>
        <dbReference type="SAM" id="MobiDB-lite"/>
    </source>
</evidence>
<dbReference type="Pfam" id="PF05699">
    <property type="entry name" value="Dimer_Tnp_hAT"/>
    <property type="match status" value="1"/>
</dbReference>
<evidence type="ECO:0000313" key="3">
    <source>
        <dbReference type="EMBL" id="CAH1423154.1"/>
    </source>
</evidence>
<feature type="domain" description="HAT C-terminal dimerisation" evidence="2">
    <location>
        <begin position="45"/>
        <end position="127"/>
    </location>
</feature>
<dbReference type="PANTHER" id="PTHR23272:SF193">
    <property type="entry name" value="OS07G0624100 PROTEIN"/>
    <property type="match status" value="1"/>
</dbReference>
<comment type="caution">
    <text evidence="3">The sequence shown here is derived from an EMBL/GenBank/DDBJ whole genome shotgun (WGS) entry which is preliminary data.</text>
</comment>
<name>A0AAU9MGB6_9ASTR</name>
<dbReference type="SUPFAM" id="SSF53098">
    <property type="entry name" value="Ribonuclease H-like"/>
    <property type="match status" value="1"/>
</dbReference>
<dbReference type="AlphaFoldDB" id="A0AAU9MGB6"/>
<dbReference type="InterPro" id="IPR008906">
    <property type="entry name" value="HATC_C_dom"/>
</dbReference>
<dbReference type="EMBL" id="CAKMRJ010001112">
    <property type="protein sequence ID" value="CAH1423154.1"/>
    <property type="molecule type" value="Genomic_DNA"/>
</dbReference>
<feature type="compositionally biased region" description="Low complexity" evidence="1">
    <location>
        <begin position="1"/>
        <end position="10"/>
    </location>
</feature>
<keyword evidence="4" id="KW-1185">Reference proteome</keyword>
<organism evidence="3 4">
    <name type="scientific">Lactuca virosa</name>
    <dbReference type="NCBI Taxonomy" id="75947"/>
    <lineage>
        <taxon>Eukaryota</taxon>
        <taxon>Viridiplantae</taxon>
        <taxon>Streptophyta</taxon>
        <taxon>Embryophyta</taxon>
        <taxon>Tracheophyta</taxon>
        <taxon>Spermatophyta</taxon>
        <taxon>Magnoliopsida</taxon>
        <taxon>eudicotyledons</taxon>
        <taxon>Gunneridae</taxon>
        <taxon>Pentapetalae</taxon>
        <taxon>asterids</taxon>
        <taxon>campanulids</taxon>
        <taxon>Asterales</taxon>
        <taxon>Asteraceae</taxon>
        <taxon>Cichorioideae</taxon>
        <taxon>Cichorieae</taxon>
        <taxon>Lactucinae</taxon>
        <taxon>Lactuca</taxon>
    </lineage>
</organism>
<proteinExistence type="predicted"/>
<evidence type="ECO:0000313" key="4">
    <source>
        <dbReference type="Proteomes" id="UP001157418"/>
    </source>
</evidence>
<gene>
    <name evidence="3" type="ORF">LVIROSA_LOCUS10445</name>
</gene>
<reference evidence="3 4" key="1">
    <citation type="submission" date="2022-01" db="EMBL/GenBank/DDBJ databases">
        <authorList>
            <person name="Xiong W."/>
            <person name="Schranz E."/>
        </authorList>
    </citation>
    <scope>NUCLEOTIDE SEQUENCE [LARGE SCALE GENOMIC DNA]</scope>
</reference>
<dbReference type="PANTHER" id="PTHR23272">
    <property type="entry name" value="BED FINGER-RELATED"/>
    <property type="match status" value="1"/>
</dbReference>
<feature type="region of interest" description="Disordered" evidence="1">
    <location>
        <begin position="1"/>
        <end position="20"/>
    </location>
</feature>
<evidence type="ECO:0000259" key="2">
    <source>
        <dbReference type="Pfam" id="PF05699"/>
    </source>
</evidence>
<dbReference type="InterPro" id="IPR012337">
    <property type="entry name" value="RNaseH-like_sf"/>
</dbReference>